<protein>
    <recommendedName>
        <fullName evidence="3">Mitochondrial inner membrane protease subunit 2</fullName>
    </recommendedName>
</protein>
<feature type="transmembrane region" description="Helical" evidence="12">
    <location>
        <begin position="16"/>
        <end position="39"/>
    </location>
</feature>
<keyword evidence="10 12" id="KW-0472">Membrane</keyword>
<dbReference type="Pfam" id="PF10502">
    <property type="entry name" value="Peptidase_S26"/>
    <property type="match status" value="1"/>
</dbReference>
<evidence type="ECO:0000256" key="12">
    <source>
        <dbReference type="SAM" id="Phobius"/>
    </source>
</evidence>
<keyword evidence="15" id="KW-1185">Reference proteome</keyword>
<comment type="subcellular location">
    <subcellularLocation>
        <location evidence="1">Mitochondrion inner membrane</location>
        <topology evidence="1">Single-pass membrane protein</topology>
    </subcellularLocation>
</comment>
<evidence type="ECO:0000256" key="1">
    <source>
        <dbReference type="ARBA" id="ARBA00004434"/>
    </source>
</evidence>
<proteinExistence type="inferred from homology"/>
<dbReference type="CDD" id="cd06530">
    <property type="entry name" value="S26_SPase_I"/>
    <property type="match status" value="1"/>
</dbReference>
<evidence type="ECO:0000256" key="9">
    <source>
        <dbReference type="ARBA" id="ARBA00023128"/>
    </source>
</evidence>
<accession>A0A9P8CTV6</accession>
<dbReference type="Gene3D" id="2.10.109.10">
    <property type="entry name" value="Umud Fragment, subunit A"/>
    <property type="match status" value="1"/>
</dbReference>
<keyword evidence="7" id="KW-0378">Hydrolase</keyword>
<dbReference type="GO" id="GO:0004252">
    <property type="term" value="F:serine-type endopeptidase activity"/>
    <property type="evidence" value="ECO:0007669"/>
    <property type="project" value="InterPro"/>
</dbReference>
<dbReference type="InterPro" id="IPR037730">
    <property type="entry name" value="IMP2"/>
</dbReference>
<dbReference type="InterPro" id="IPR036286">
    <property type="entry name" value="LexA/Signal_pep-like_sf"/>
</dbReference>
<dbReference type="EMBL" id="MU251242">
    <property type="protein sequence ID" value="KAG9259183.1"/>
    <property type="molecule type" value="Genomic_DNA"/>
</dbReference>
<dbReference type="AlphaFoldDB" id="A0A9P8CTV6"/>
<evidence type="ECO:0000256" key="10">
    <source>
        <dbReference type="ARBA" id="ARBA00023136"/>
    </source>
</evidence>
<evidence type="ECO:0000256" key="6">
    <source>
        <dbReference type="ARBA" id="ARBA00022792"/>
    </source>
</evidence>
<gene>
    <name evidence="14" type="ORF">F5Z01DRAFT_642528</name>
</gene>
<keyword evidence="6" id="KW-0999">Mitochondrion inner membrane</keyword>
<name>A0A9P8CTV6_9HYPO</name>
<dbReference type="GO" id="GO:0006465">
    <property type="term" value="P:signal peptide processing"/>
    <property type="evidence" value="ECO:0007669"/>
    <property type="project" value="InterPro"/>
</dbReference>
<evidence type="ECO:0000313" key="15">
    <source>
        <dbReference type="Proteomes" id="UP000887229"/>
    </source>
</evidence>
<dbReference type="PRINTS" id="PR00727">
    <property type="entry name" value="LEADERPTASE"/>
</dbReference>
<feature type="active site" evidence="11">
    <location>
        <position position="97"/>
    </location>
</feature>
<organism evidence="14 15">
    <name type="scientific">Emericellopsis atlantica</name>
    <dbReference type="NCBI Taxonomy" id="2614577"/>
    <lineage>
        <taxon>Eukaryota</taxon>
        <taxon>Fungi</taxon>
        <taxon>Dikarya</taxon>
        <taxon>Ascomycota</taxon>
        <taxon>Pezizomycotina</taxon>
        <taxon>Sordariomycetes</taxon>
        <taxon>Hypocreomycetidae</taxon>
        <taxon>Hypocreales</taxon>
        <taxon>Bionectriaceae</taxon>
        <taxon>Emericellopsis</taxon>
    </lineage>
</organism>
<evidence type="ECO:0000256" key="7">
    <source>
        <dbReference type="ARBA" id="ARBA00022801"/>
    </source>
</evidence>
<reference evidence="14" key="1">
    <citation type="journal article" date="2021" name="IMA Fungus">
        <title>Genomic characterization of three marine fungi, including Emericellopsis atlantica sp. nov. with signatures of a generalist lifestyle and marine biomass degradation.</title>
        <authorList>
            <person name="Hagestad O.C."/>
            <person name="Hou L."/>
            <person name="Andersen J.H."/>
            <person name="Hansen E.H."/>
            <person name="Altermark B."/>
            <person name="Li C."/>
            <person name="Kuhnert E."/>
            <person name="Cox R.J."/>
            <person name="Crous P.W."/>
            <person name="Spatafora J.W."/>
            <person name="Lail K."/>
            <person name="Amirebrahimi M."/>
            <person name="Lipzen A."/>
            <person name="Pangilinan J."/>
            <person name="Andreopoulos W."/>
            <person name="Hayes R.D."/>
            <person name="Ng V."/>
            <person name="Grigoriev I.V."/>
            <person name="Jackson S.A."/>
            <person name="Sutton T.D.S."/>
            <person name="Dobson A.D.W."/>
            <person name="Rama T."/>
        </authorList>
    </citation>
    <scope>NUCLEOTIDE SEQUENCE</scope>
    <source>
        <strain evidence="14">TS7</strain>
    </source>
</reference>
<keyword evidence="4" id="KW-0645">Protease</keyword>
<sequence>MSARSFWRPGKGQSRAAVYSFLGLVSWFPVIASFNLYVAEVTRINGKSMYPFMNADRDSILRRDVCLNWKWGANRDLERGMVVTLRSPTQPENIAVKRVVALEGDVIRTKAPYPVATVMVPAEHVWVEGDGPPGTSLDSNTYGPVSKQLITGRITHVLYPFNKFGPLEWRDHKRPLVY</sequence>
<dbReference type="GeneID" id="70293550"/>
<keyword evidence="5 12" id="KW-0812">Transmembrane</keyword>
<comment type="caution">
    <text evidence="14">The sequence shown here is derived from an EMBL/GenBank/DDBJ whole genome shotgun (WGS) entry which is preliminary data.</text>
</comment>
<dbReference type="OrthoDB" id="9996127at2759"/>
<evidence type="ECO:0000256" key="2">
    <source>
        <dbReference type="ARBA" id="ARBA00007066"/>
    </source>
</evidence>
<keyword evidence="8 12" id="KW-1133">Transmembrane helix</keyword>
<dbReference type="InterPro" id="IPR019533">
    <property type="entry name" value="Peptidase_S26"/>
</dbReference>
<dbReference type="InterPro" id="IPR000223">
    <property type="entry name" value="Pept_S26A_signal_pept_1"/>
</dbReference>
<evidence type="ECO:0000259" key="13">
    <source>
        <dbReference type="Pfam" id="PF10502"/>
    </source>
</evidence>
<feature type="active site" evidence="11">
    <location>
        <position position="48"/>
    </location>
</feature>
<evidence type="ECO:0000256" key="11">
    <source>
        <dbReference type="PIRSR" id="PIRSR600223-1"/>
    </source>
</evidence>
<dbReference type="PANTHER" id="PTHR46041">
    <property type="entry name" value="MITOCHONDRIAL INNER MEMBRANE PROTEASE SUBUNIT 2"/>
    <property type="match status" value="1"/>
</dbReference>
<dbReference type="Proteomes" id="UP000887229">
    <property type="component" value="Unassembled WGS sequence"/>
</dbReference>
<dbReference type="SUPFAM" id="SSF51306">
    <property type="entry name" value="LexA/Signal peptidase"/>
    <property type="match status" value="1"/>
</dbReference>
<dbReference type="GO" id="GO:0042720">
    <property type="term" value="C:mitochondrial inner membrane peptidase complex"/>
    <property type="evidence" value="ECO:0007669"/>
    <property type="project" value="InterPro"/>
</dbReference>
<dbReference type="GO" id="GO:0006627">
    <property type="term" value="P:protein processing involved in protein targeting to mitochondrion"/>
    <property type="evidence" value="ECO:0007669"/>
    <property type="project" value="InterPro"/>
</dbReference>
<evidence type="ECO:0000256" key="3">
    <source>
        <dbReference type="ARBA" id="ARBA00013650"/>
    </source>
</evidence>
<dbReference type="PANTHER" id="PTHR46041:SF2">
    <property type="entry name" value="MITOCHONDRIAL INNER MEMBRANE PROTEASE SUBUNIT 2"/>
    <property type="match status" value="1"/>
</dbReference>
<comment type="similarity">
    <text evidence="2">Belongs to the peptidase S26 family. IMP2 subfamily.</text>
</comment>
<evidence type="ECO:0000313" key="14">
    <source>
        <dbReference type="EMBL" id="KAG9259183.1"/>
    </source>
</evidence>
<dbReference type="RefSeq" id="XP_046123107.1">
    <property type="nucleotide sequence ID" value="XM_046262647.1"/>
</dbReference>
<evidence type="ECO:0000256" key="5">
    <source>
        <dbReference type="ARBA" id="ARBA00022692"/>
    </source>
</evidence>
<keyword evidence="9" id="KW-0496">Mitochondrion</keyword>
<evidence type="ECO:0000256" key="4">
    <source>
        <dbReference type="ARBA" id="ARBA00022670"/>
    </source>
</evidence>
<feature type="domain" description="Peptidase S26" evidence="13">
    <location>
        <begin position="30"/>
        <end position="110"/>
    </location>
</feature>
<evidence type="ECO:0000256" key="8">
    <source>
        <dbReference type="ARBA" id="ARBA00022989"/>
    </source>
</evidence>